<gene>
    <name evidence="1" type="ORF">AVEN_218137_1</name>
</gene>
<sequence length="16" mass="1749">MDLGKEDVRCPGETAQ</sequence>
<comment type="caution">
    <text evidence="1">The sequence shown here is derived from an EMBL/GenBank/DDBJ whole genome shotgun (WGS) entry which is preliminary data.</text>
</comment>
<accession>A0A4Y2JJ31</accession>
<proteinExistence type="predicted"/>
<evidence type="ECO:0000313" key="1">
    <source>
        <dbReference type="EMBL" id="GBM89468.1"/>
    </source>
</evidence>
<name>A0A4Y2JJ31_ARAVE</name>
<dbReference type="EMBL" id="BGPR01110564">
    <property type="protein sequence ID" value="GBM89468.1"/>
    <property type="molecule type" value="Genomic_DNA"/>
</dbReference>
<feature type="non-terminal residue" evidence="1">
    <location>
        <position position="16"/>
    </location>
</feature>
<organism evidence="1 2">
    <name type="scientific">Araneus ventricosus</name>
    <name type="common">Orbweaver spider</name>
    <name type="synonym">Epeira ventricosa</name>
    <dbReference type="NCBI Taxonomy" id="182803"/>
    <lineage>
        <taxon>Eukaryota</taxon>
        <taxon>Metazoa</taxon>
        <taxon>Ecdysozoa</taxon>
        <taxon>Arthropoda</taxon>
        <taxon>Chelicerata</taxon>
        <taxon>Arachnida</taxon>
        <taxon>Araneae</taxon>
        <taxon>Araneomorphae</taxon>
        <taxon>Entelegynae</taxon>
        <taxon>Araneoidea</taxon>
        <taxon>Araneidae</taxon>
        <taxon>Araneus</taxon>
    </lineage>
</organism>
<dbReference type="AlphaFoldDB" id="A0A4Y2JJ31"/>
<reference evidence="1 2" key="1">
    <citation type="journal article" date="2019" name="Sci. Rep.">
        <title>Orb-weaving spider Araneus ventricosus genome elucidates the spidroin gene catalogue.</title>
        <authorList>
            <person name="Kono N."/>
            <person name="Nakamura H."/>
            <person name="Ohtoshi R."/>
            <person name="Moran D.A.P."/>
            <person name="Shinohara A."/>
            <person name="Yoshida Y."/>
            <person name="Fujiwara M."/>
            <person name="Mori M."/>
            <person name="Tomita M."/>
            <person name="Arakawa K."/>
        </authorList>
    </citation>
    <scope>NUCLEOTIDE SEQUENCE [LARGE SCALE GENOMIC DNA]</scope>
</reference>
<evidence type="ECO:0000313" key="2">
    <source>
        <dbReference type="Proteomes" id="UP000499080"/>
    </source>
</evidence>
<protein>
    <submittedName>
        <fullName evidence="1">Uncharacterized protein</fullName>
    </submittedName>
</protein>
<dbReference type="Proteomes" id="UP000499080">
    <property type="component" value="Unassembled WGS sequence"/>
</dbReference>
<keyword evidence="2" id="KW-1185">Reference proteome</keyword>